<dbReference type="InterPro" id="IPR015943">
    <property type="entry name" value="WD40/YVTN_repeat-like_dom_sf"/>
</dbReference>
<evidence type="ECO:0000313" key="2">
    <source>
        <dbReference type="EMBL" id="SMC22653.1"/>
    </source>
</evidence>
<dbReference type="AlphaFoldDB" id="A0A1W1XFB1"/>
<keyword evidence="1" id="KW-0175">Coiled coil</keyword>
<protein>
    <submittedName>
        <fullName evidence="2">Uncharacterized protein</fullName>
    </submittedName>
</protein>
<dbReference type="Gene3D" id="2.130.10.10">
    <property type="entry name" value="YVTN repeat-like/Quinoprotein amine dehydrogenase"/>
    <property type="match status" value="1"/>
</dbReference>
<feature type="coiled-coil region" evidence="1">
    <location>
        <begin position="300"/>
        <end position="341"/>
    </location>
</feature>
<dbReference type="EMBL" id="FWXH01000004">
    <property type="protein sequence ID" value="SMC22653.1"/>
    <property type="molecule type" value="Genomic_DNA"/>
</dbReference>
<proteinExistence type="predicted"/>
<sequence length="381" mass="44678">MGKNDFIYYITYMDKGLILAMDCDGKIKKQYDIPNSGNIQLDLEQKKIYVCDVDKIYICNLENGKIAGTMSGFMAISCIKLDKIKKRLFVLDLLCKELSIYDVTSLNLISRHLNIGLSPYCICLEDDEYVYIGNKGGNTEKYRSSIVKLNILTGENKEIYFENKGLITSIELEEKFLYAINSSLNQVEIIDRFNEKKVGKIQTNFKEIKKICFIAEKNVLLIVGRDLNNEVKISNIDTVSNTVTDNFFLPEIKCKSFDIEIIYKKTDNKNDFVNQSIHRCTEKIQDEELETCLRRIYWRIQEVNSEKIKNENQILKLKENVARLQREVELKKKQIKYQEEKTNFYIKTNENLKEKNEYLRKKLFASDKENIIIKEKLAKKR</sequence>
<evidence type="ECO:0000256" key="1">
    <source>
        <dbReference type="SAM" id="Coils"/>
    </source>
</evidence>
<evidence type="ECO:0000313" key="3">
    <source>
        <dbReference type="Proteomes" id="UP000192468"/>
    </source>
</evidence>
<dbReference type="SUPFAM" id="SSF75011">
    <property type="entry name" value="3-carboxy-cis,cis-mucoante lactonizing enzyme"/>
    <property type="match status" value="1"/>
</dbReference>
<organism evidence="2 3">
    <name type="scientific">Clostridium acidisoli DSM 12555</name>
    <dbReference type="NCBI Taxonomy" id="1121291"/>
    <lineage>
        <taxon>Bacteria</taxon>
        <taxon>Bacillati</taxon>
        <taxon>Bacillota</taxon>
        <taxon>Clostridia</taxon>
        <taxon>Eubacteriales</taxon>
        <taxon>Clostridiaceae</taxon>
        <taxon>Clostridium</taxon>
    </lineage>
</organism>
<name>A0A1W1XFB1_9CLOT</name>
<accession>A0A1W1XFB1</accession>
<keyword evidence="3" id="KW-1185">Reference proteome</keyword>
<gene>
    <name evidence="2" type="ORF">SAMN02745134_01672</name>
</gene>
<dbReference type="STRING" id="1121291.SAMN02745134_01672"/>
<dbReference type="Proteomes" id="UP000192468">
    <property type="component" value="Unassembled WGS sequence"/>
</dbReference>
<reference evidence="2 3" key="1">
    <citation type="submission" date="2017-04" db="EMBL/GenBank/DDBJ databases">
        <authorList>
            <person name="Afonso C.L."/>
            <person name="Miller P.J."/>
            <person name="Scott M.A."/>
            <person name="Spackman E."/>
            <person name="Goraichik I."/>
            <person name="Dimitrov K.M."/>
            <person name="Suarez D.L."/>
            <person name="Swayne D.E."/>
        </authorList>
    </citation>
    <scope>NUCLEOTIDE SEQUENCE [LARGE SCALE GENOMIC DNA]</scope>
    <source>
        <strain evidence="2 3">DSM 12555</strain>
    </source>
</reference>